<dbReference type="Pfam" id="PF09594">
    <property type="entry name" value="GT87"/>
    <property type="match status" value="1"/>
</dbReference>
<dbReference type="RefSeq" id="WP_380129173.1">
    <property type="nucleotide sequence ID" value="NZ_JBHSIU010000131.1"/>
</dbReference>
<comment type="subcellular location">
    <subcellularLocation>
        <location evidence="1">Cell membrane</location>
        <topology evidence="1">Multi-pass membrane protein</topology>
    </subcellularLocation>
</comment>
<feature type="transmembrane region" description="Helical" evidence="8">
    <location>
        <begin position="386"/>
        <end position="403"/>
    </location>
</feature>
<keyword evidence="3" id="KW-0808">Transferase</keyword>
<comment type="caution">
    <text evidence="9">The sequence shown here is derived from an EMBL/GenBank/DDBJ whole genome shotgun (WGS) entry which is preliminary data.</text>
</comment>
<sequence length="420" mass="45011">MKRTLPDWLVLPGALTFIVSLGSYLQVARLEGPQLDDPDIEVYVQAGAAFRHHEHVYDLAFTAGHWPFTYPPVTLLAFDQLSRLGSTHALVALNALTVLSLVVVCLLSLRMAGLRGRLGLTGAALTLAAGSLWLEPVQANLNDGQINMILVLLVMADFALPDGHRLRGAAIGVATAAKLVPGIFIVYLLITRRFRDALTATGVFAALTLLGFAADWRDSAQYWFTGMFASSGRVTQDAALGGSLDQSLHTLAARWTGSDGVYYALALVVAVAGFAVARAAWLRGEELLGVACTALTGLLVSPVSWTYHYAWIVPVLVATAAVAAQVPARLRWLSAGLPGLLVLAFLAWPMQGRDEHVAAPRGLLWHLPDIEDPSTWHGVQRVVGDTYTLVSLGLLALAALWLFRAKTTVEPAPEMATSPV</sequence>
<keyword evidence="10" id="KW-1185">Reference proteome</keyword>
<evidence type="ECO:0000256" key="3">
    <source>
        <dbReference type="ARBA" id="ARBA00022679"/>
    </source>
</evidence>
<evidence type="ECO:0000256" key="1">
    <source>
        <dbReference type="ARBA" id="ARBA00004651"/>
    </source>
</evidence>
<organism evidence="9 10">
    <name type="scientific">Dactylosporangium cerinum</name>
    <dbReference type="NCBI Taxonomy" id="1434730"/>
    <lineage>
        <taxon>Bacteria</taxon>
        <taxon>Bacillati</taxon>
        <taxon>Actinomycetota</taxon>
        <taxon>Actinomycetes</taxon>
        <taxon>Micromonosporales</taxon>
        <taxon>Micromonosporaceae</taxon>
        <taxon>Dactylosporangium</taxon>
    </lineage>
</organism>
<keyword evidence="2" id="KW-1003">Cell membrane</keyword>
<evidence type="ECO:0000256" key="4">
    <source>
        <dbReference type="ARBA" id="ARBA00022692"/>
    </source>
</evidence>
<feature type="transmembrane region" description="Helical" evidence="8">
    <location>
        <begin position="7"/>
        <end position="27"/>
    </location>
</feature>
<gene>
    <name evidence="9" type="ORF">ACFPIJ_63035</name>
</gene>
<evidence type="ECO:0000256" key="6">
    <source>
        <dbReference type="ARBA" id="ARBA00023136"/>
    </source>
</evidence>
<evidence type="ECO:0000313" key="9">
    <source>
        <dbReference type="EMBL" id="MFC5008476.1"/>
    </source>
</evidence>
<dbReference type="InterPro" id="IPR018584">
    <property type="entry name" value="GT87"/>
</dbReference>
<feature type="transmembrane region" description="Helical" evidence="8">
    <location>
        <begin position="309"/>
        <end position="326"/>
    </location>
</feature>
<keyword evidence="4 8" id="KW-0812">Transmembrane</keyword>
<feature type="transmembrane region" description="Helical" evidence="8">
    <location>
        <begin position="116"/>
        <end position="134"/>
    </location>
</feature>
<feature type="transmembrane region" description="Helical" evidence="8">
    <location>
        <begin position="169"/>
        <end position="190"/>
    </location>
</feature>
<evidence type="ECO:0000256" key="2">
    <source>
        <dbReference type="ARBA" id="ARBA00022475"/>
    </source>
</evidence>
<feature type="transmembrane region" description="Helical" evidence="8">
    <location>
        <begin position="261"/>
        <end position="280"/>
    </location>
</feature>
<evidence type="ECO:0000256" key="8">
    <source>
        <dbReference type="SAM" id="Phobius"/>
    </source>
</evidence>
<dbReference type="EMBL" id="JBHSIU010000131">
    <property type="protein sequence ID" value="MFC5008476.1"/>
    <property type="molecule type" value="Genomic_DNA"/>
</dbReference>
<feature type="transmembrane region" description="Helical" evidence="8">
    <location>
        <begin position="89"/>
        <end position="109"/>
    </location>
</feature>
<feature type="transmembrane region" description="Helical" evidence="8">
    <location>
        <begin position="197"/>
        <end position="214"/>
    </location>
</feature>
<evidence type="ECO:0000313" key="10">
    <source>
        <dbReference type="Proteomes" id="UP001595912"/>
    </source>
</evidence>
<accession>A0ABV9WM53</accession>
<dbReference type="Proteomes" id="UP001595912">
    <property type="component" value="Unassembled WGS sequence"/>
</dbReference>
<proteinExistence type="inferred from homology"/>
<protein>
    <submittedName>
        <fullName evidence="9">Glycosyltransferase 87 family protein</fullName>
    </submittedName>
</protein>
<keyword evidence="6 8" id="KW-0472">Membrane</keyword>
<feature type="transmembrane region" description="Helical" evidence="8">
    <location>
        <begin position="333"/>
        <end position="350"/>
    </location>
</feature>
<evidence type="ECO:0000256" key="5">
    <source>
        <dbReference type="ARBA" id="ARBA00022989"/>
    </source>
</evidence>
<name>A0ABV9WM53_9ACTN</name>
<comment type="similarity">
    <text evidence="7">Belongs to the glycosyltransferase 87 family.</text>
</comment>
<reference evidence="10" key="1">
    <citation type="journal article" date="2019" name="Int. J. Syst. Evol. Microbiol.">
        <title>The Global Catalogue of Microorganisms (GCM) 10K type strain sequencing project: providing services to taxonomists for standard genome sequencing and annotation.</title>
        <authorList>
            <consortium name="The Broad Institute Genomics Platform"/>
            <consortium name="The Broad Institute Genome Sequencing Center for Infectious Disease"/>
            <person name="Wu L."/>
            <person name="Ma J."/>
        </authorList>
    </citation>
    <scope>NUCLEOTIDE SEQUENCE [LARGE SCALE GENOMIC DNA]</scope>
    <source>
        <strain evidence="10">CGMCC 4.7152</strain>
    </source>
</reference>
<keyword evidence="5 8" id="KW-1133">Transmembrane helix</keyword>
<evidence type="ECO:0000256" key="7">
    <source>
        <dbReference type="ARBA" id="ARBA00024033"/>
    </source>
</evidence>
<feature type="transmembrane region" description="Helical" evidence="8">
    <location>
        <begin position="287"/>
        <end position="303"/>
    </location>
</feature>